<gene>
    <name evidence="7" type="ORF">B1A_03041</name>
</gene>
<dbReference type="InterPro" id="IPR000515">
    <property type="entry name" value="MetI-like"/>
</dbReference>
<reference evidence="7" key="2">
    <citation type="journal article" date="2014" name="ISME J.">
        <title>Microbial stratification in low pH oxic and suboxic macroscopic growths along an acid mine drainage.</title>
        <authorList>
            <person name="Mendez-Garcia C."/>
            <person name="Mesa V."/>
            <person name="Sprenger R.R."/>
            <person name="Richter M."/>
            <person name="Diez M.S."/>
            <person name="Solano J."/>
            <person name="Bargiela R."/>
            <person name="Golyshina O.V."/>
            <person name="Manteca A."/>
            <person name="Ramos J.L."/>
            <person name="Gallego J.R."/>
            <person name="Llorente I."/>
            <person name="Martins Dos Santos V.A."/>
            <person name="Jensen O.N."/>
            <person name="Pelaez A.I."/>
            <person name="Sanchez J."/>
            <person name="Ferrer M."/>
        </authorList>
    </citation>
    <scope>NUCLEOTIDE SEQUENCE</scope>
</reference>
<proteinExistence type="predicted"/>
<evidence type="ECO:0000256" key="3">
    <source>
        <dbReference type="ARBA" id="ARBA00022989"/>
    </source>
</evidence>
<dbReference type="PANTHER" id="PTHR42744">
    <property type="entry name" value="BINDING-PROTEIN-DEPENDENT TRANSPORT SYSTEMS INNER MEMBRANE COMPONENT"/>
    <property type="match status" value="1"/>
</dbReference>
<organism evidence="7">
    <name type="scientific">mine drainage metagenome</name>
    <dbReference type="NCBI Taxonomy" id="410659"/>
    <lineage>
        <taxon>unclassified sequences</taxon>
        <taxon>metagenomes</taxon>
        <taxon>ecological metagenomes</taxon>
    </lineage>
</organism>
<comment type="caution">
    <text evidence="7">The sequence shown here is derived from an EMBL/GenBank/DDBJ whole genome shotgun (WGS) entry which is preliminary data.</text>
</comment>
<reference evidence="7" key="1">
    <citation type="submission" date="2013-08" db="EMBL/GenBank/DDBJ databases">
        <authorList>
            <person name="Mendez C."/>
            <person name="Richter M."/>
            <person name="Ferrer M."/>
            <person name="Sanchez J."/>
        </authorList>
    </citation>
    <scope>NUCLEOTIDE SEQUENCE</scope>
</reference>
<sequence length="128" mass="14337">MGIKAMPSEYNEVMKNLNLGYFKKMRYIILPSTFPYLVTGITSTINSAWGGLMIGEYWPNIAGKRTLTVQYGLMKIIDLSTSNGNIAIAAWGSFLFAIIVAIYSILFTKKMMDLARKKYVVEEGIYAA</sequence>
<keyword evidence="2 5" id="KW-0812">Transmembrane</keyword>
<feature type="transmembrane region" description="Helical" evidence="5">
    <location>
        <begin position="27"/>
        <end position="49"/>
    </location>
</feature>
<feature type="domain" description="ABC transmembrane type-1" evidence="6">
    <location>
        <begin position="1"/>
        <end position="107"/>
    </location>
</feature>
<dbReference type="SUPFAM" id="SSF161098">
    <property type="entry name" value="MetI-like"/>
    <property type="match status" value="1"/>
</dbReference>
<dbReference type="InterPro" id="IPR035906">
    <property type="entry name" value="MetI-like_sf"/>
</dbReference>
<evidence type="ECO:0000256" key="1">
    <source>
        <dbReference type="ARBA" id="ARBA00004141"/>
    </source>
</evidence>
<evidence type="ECO:0000256" key="2">
    <source>
        <dbReference type="ARBA" id="ARBA00022692"/>
    </source>
</evidence>
<keyword evidence="4 5" id="KW-0472">Membrane</keyword>
<protein>
    <submittedName>
        <fullName evidence="7">Binding-protein-dependent transport system inner membrane component</fullName>
    </submittedName>
</protein>
<evidence type="ECO:0000259" key="6">
    <source>
        <dbReference type="PROSITE" id="PS50928"/>
    </source>
</evidence>
<dbReference type="Pfam" id="PF00528">
    <property type="entry name" value="BPD_transp_1"/>
    <property type="match status" value="1"/>
</dbReference>
<dbReference type="GO" id="GO:0055085">
    <property type="term" value="P:transmembrane transport"/>
    <property type="evidence" value="ECO:0007669"/>
    <property type="project" value="InterPro"/>
</dbReference>
<name>T1D734_9ZZZZ</name>
<dbReference type="CDD" id="cd06261">
    <property type="entry name" value="TM_PBP2"/>
    <property type="match status" value="1"/>
</dbReference>
<keyword evidence="3 5" id="KW-1133">Transmembrane helix</keyword>
<dbReference type="PANTHER" id="PTHR42744:SF1">
    <property type="entry name" value="BINDING-PROTEIN-DEPENDENT TRANSPORT SYSTEMS INNER MEMBRANE COMPONENT"/>
    <property type="match status" value="1"/>
</dbReference>
<evidence type="ECO:0000256" key="5">
    <source>
        <dbReference type="SAM" id="Phobius"/>
    </source>
</evidence>
<dbReference type="AlphaFoldDB" id="T1D734"/>
<evidence type="ECO:0000313" key="7">
    <source>
        <dbReference type="EMBL" id="EQD77264.1"/>
    </source>
</evidence>
<accession>T1D734</accession>
<dbReference type="Gene3D" id="1.10.3720.10">
    <property type="entry name" value="MetI-like"/>
    <property type="match status" value="1"/>
</dbReference>
<feature type="transmembrane region" description="Helical" evidence="5">
    <location>
        <begin position="88"/>
        <end position="108"/>
    </location>
</feature>
<dbReference type="PROSITE" id="PS50928">
    <property type="entry name" value="ABC_TM1"/>
    <property type="match status" value="1"/>
</dbReference>
<dbReference type="EMBL" id="AUZX01002233">
    <property type="protein sequence ID" value="EQD77264.1"/>
    <property type="molecule type" value="Genomic_DNA"/>
</dbReference>
<comment type="subcellular location">
    <subcellularLocation>
        <location evidence="1">Membrane</location>
        <topology evidence="1">Multi-pass membrane protein</topology>
    </subcellularLocation>
</comment>
<evidence type="ECO:0000256" key="4">
    <source>
        <dbReference type="ARBA" id="ARBA00023136"/>
    </source>
</evidence>
<dbReference type="GO" id="GO:0016020">
    <property type="term" value="C:membrane"/>
    <property type="evidence" value="ECO:0007669"/>
    <property type="project" value="UniProtKB-SubCell"/>
</dbReference>